<sequence length="449" mass="49586">MQLEAQAIILAAGPGMRMTTLTNHTPKCLLPLGTLPMICYPLQLLQEAGFTEVTVVVSAGAEQSISKVVEQYSLKLNLDIATVNTSDDPGTADSLRHIAGKIKKSVDDVLIISSDLVTDVKLQSIMDQHRSRGSALTMLTANHQPEFLKAVPPGPKTKSTLSSDVICTESGTGRLMFAVAGGDYDEVVTLSSRVMKKAKSLDLSTSLTDAHLYVMKRWLLDYALTKESPCAEMGSLKAEIIPHIISRQLMNPPTKERNERNLDICDVMEEEEYNDLVTKYNSSVVLSRHHNSKVLDARVCHVYHHPGYCIRANTLNCYWELNRKMHSLFNEVYPNSAWSVKHPSADIQEKAQVSLDSMIGSGSVICDKTNITGSVVGNHCRINSFTRLVNSVLSDHVTIAQGCVIENSLITTNIERKCHIKNCVVTDPNRIEENKTYANEILEASQDFA</sequence>
<dbReference type="InterPro" id="IPR056818">
    <property type="entry name" value="GlmU/GlgC-like_hexapep"/>
</dbReference>
<comment type="caution">
    <text evidence="12">The sequence shown here is derived from an EMBL/GenBank/DDBJ whole genome shotgun (WGS) entry which is preliminary data.</text>
</comment>
<keyword evidence="5" id="KW-0648">Protein biosynthesis</keyword>
<comment type="subunit">
    <text evidence="9">Component of the translation initiation factor 2B (eIF2B) complex which is a heterodecamer of two sets of five different subunits: alpha, beta, gamma, delta and epsilon. Subunits alpha, beta and delta comprise a regulatory subcomplex and subunits epsilon and gamma comprise a catalytic subcomplex. Within the complex, the hexameric regulatory complex resides at the center, with the two heterodimeric catalytic subcomplexes bound on opposite sides.</text>
</comment>
<dbReference type="Gene3D" id="3.90.550.10">
    <property type="entry name" value="Spore Coat Polysaccharide Biosynthesis Protein SpsA, Chain A"/>
    <property type="match status" value="1"/>
</dbReference>
<comment type="function">
    <text evidence="8">Acts as a component of the translation initiation factor 2B (eIF2B) complex, which catalyzes the exchange of GDP for GTP on the eukaryotic initiation factor 2 (eIF2) complex gamma subunit. Its guanine nucleotide exchange factor activity is repressed when bound to eIF2 complex phosphorylated on the alpha subunit, thereby limiting the amount of methionyl-initiator methionine tRNA available to the ribosome and consequently global translation is repressed.</text>
</comment>
<dbReference type="Proteomes" id="UP000283509">
    <property type="component" value="Unassembled WGS sequence"/>
</dbReference>
<evidence type="ECO:0000256" key="5">
    <source>
        <dbReference type="ARBA" id="ARBA00022917"/>
    </source>
</evidence>
<evidence type="ECO:0000256" key="1">
    <source>
        <dbReference type="ARBA" id="ARBA00004514"/>
    </source>
</evidence>
<dbReference type="PANTHER" id="PTHR45989:SF1">
    <property type="entry name" value="TRANSLATION INITIATION FACTOR EIF-2B SUBUNIT GAMMA"/>
    <property type="match status" value="1"/>
</dbReference>
<accession>A0A3R7N909</accession>
<proteinExistence type="inferred from homology"/>
<dbReference type="STRING" id="6689.A0A3R7N909"/>
<feature type="domain" description="Glucose-1-phosphate adenylyltransferase/Bifunctional protein GlmU-like C-terminal hexapeptide" evidence="11">
    <location>
        <begin position="348"/>
        <end position="421"/>
    </location>
</feature>
<evidence type="ECO:0000256" key="3">
    <source>
        <dbReference type="ARBA" id="ARBA00022490"/>
    </source>
</evidence>
<evidence type="ECO:0000313" key="13">
    <source>
        <dbReference type="Proteomes" id="UP000283509"/>
    </source>
</evidence>
<keyword evidence="4" id="KW-0396">Initiation factor</keyword>
<evidence type="ECO:0000256" key="2">
    <source>
        <dbReference type="ARBA" id="ARBA00007878"/>
    </source>
</evidence>
<evidence type="ECO:0000256" key="9">
    <source>
        <dbReference type="ARBA" id="ARBA00046432"/>
    </source>
</evidence>
<evidence type="ECO:0000256" key="8">
    <source>
        <dbReference type="ARBA" id="ARBA00045373"/>
    </source>
</evidence>
<dbReference type="OrthoDB" id="10250549at2759"/>
<dbReference type="InterPro" id="IPR051960">
    <property type="entry name" value="eIF2B_gamma"/>
</dbReference>
<comment type="subcellular location">
    <subcellularLocation>
        <location evidence="1">Cytoplasm</location>
        <location evidence="1">Cytosol</location>
    </subcellularLocation>
</comment>
<organism evidence="12 13">
    <name type="scientific">Penaeus vannamei</name>
    <name type="common">Whiteleg shrimp</name>
    <name type="synonym">Litopenaeus vannamei</name>
    <dbReference type="NCBI Taxonomy" id="6689"/>
    <lineage>
        <taxon>Eukaryota</taxon>
        <taxon>Metazoa</taxon>
        <taxon>Ecdysozoa</taxon>
        <taxon>Arthropoda</taxon>
        <taxon>Crustacea</taxon>
        <taxon>Multicrustacea</taxon>
        <taxon>Malacostraca</taxon>
        <taxon>Eumalacostraca</taxon>
        <taxon>Eucarida</taxon>
        <taxon>Decapoda</taxon>
        <taxon>Dendrobranchiata</taxon>
        <taxon>Penaeoidea</taxon>
        <taxon>Penaeidae</taxon>
        <taxon>Penaeus</taxon>
    </lineage>
</organism>
<dbReference type="Gene3D" id="2.160.10.10">
    <property type="entry name" value="Hexapeptide repeat proteins"/>
    <property type="match status" value="1"/>
</dbReference>
<dbReference type="EMBL" id="QCYY01001113">
    <property type="protein sequence ID" value="ROT80511.1"/>
    <property type="molecule type" value="Genomic_DNA"/>
</dbReference>
<dbReference type="Pfam" id="PF24894">
    <property type="entry name" value="Hexapep_GlmU"/>
    <property type="match status" value="1"/>
</dbReference>
<dbReference type="InterPro" id="IPR029044">
    <property type="entry name" value="Nucleotide-diphossugar_trans"/>
</dbReference>
<reference evidence="12 13" key="2">
    <citation type="submission" date="2019-01" db="EMBL/GenBank/DDBJ databases">
        <title>The decoding of complex shrimp genome reveals the adaptation for benthos swimmer, frequently molting mechanism and breeding impact on genome.</title>
        <authorList>
            <person name="Sun Y."/>
            <person name="Gao Y."/>
            <person name="Yu Y."/>
        </authorList>
    </citation>
    <scope>NUCLEOTIDE SEQUENCE [LARGE SCALE GENOMIC DNA]</scope>
    <source>
        <tissue evidence="12">Muscle</tissue>
    </source>
</reference>
<dbReference type="GO" id="GO:0002183">
    <property type="term" value="P:cytoplasmic translational initiation"/>
    <property type="evidence" value="ECO:0007669"/>
    <property type="project" value="TreeGrafter"/>
</dbReference>
<comment type="similarity">
    <text evidence="2">Belongs to the eIF-2B gamma/epsilon subunits family.</text>
</comment>
<dbReference type="AlphaFoldDB" id="A0A3R7N909"/>
<dbReference type="Pfam" id="PF00483">
    <property type="entry name" value="NTP_transferase"/>
    <property type="match status" value="1"/>
</dbReference>
<keyword evidence="3" id="KW-0963">Cytoplasm</keyword>
<dbReference type="GO" id="GO:0005851">
    <property type="term" value="C:eukaryotic translation initiation factor 2B complex"/>
    <property type="evidence" value="ECO:0007669"/>
    <property type="project" value="TreeGrafter"/>
</dbReference>
<dbReference type="GO" id="GO:0005829">
    <property type="term" value="C:cytosol"/>
    <property type="evidence" value="ECO:0007669"/>
    <property type="project" value="UniProtKB-SubCell"/>
</dbReference>
<dbReference type="PANTHER" id="PTHR45989">
    <property type="entry name" value="TRANSLATION INITIATION FACTOR EIF-2B SUBUNIT GAMMA"/>
    <property type="match status" value="1"/>
</dbReference>
<evidence type="ECO:0000256" key="6">
    <source>
        <dbReference type="ARBA" id="ARBA00044196"/>
    </source>
</evidence>
<keyword evidence="13" id="KW-1185">Reference proteome</keyword>
<dbReference type="GO" id="GO:0003743">
    <property type="term" value="F:translation initiation factor activity"/>
    <property type="evidence" value="ECO:0007669"/>
    <property type="project" value="UniProtKB-KW"/>
</dbReference>
<gene>
    <name evidence="12" type="ORF">C7M84_000747</name>
</gene>
<evidence type="ECO:0000256" key="4">
    <source>
        <dbReference type="ARBA" id="ARBA00022540"/>
    </source>
</evidence>
<evidence type="ECO:0000259" key="11">
    <source>
        <dbReference type="Pfam" id="PF24894"/>
    </source>
</evidence>
<name>A0A3R7N909_PENVA</name>
<feature type="domain" description="Nucleotidyl transferase" evidence="10">
    <location>
        <begin position="7"/>
        <end position="140"/>
    </location>
</feature>
<evidence type="ECO:0000256" key="7">
    <source>
        <dbReference type="ARBA" id="ARBA00044229"/>
    </source>
</evidence>
<dbReference type="SUPFAM" id="SSF53448">
    <property type="entry name" value="Nucleotide-diphospho-sugar transferases"/>
    <property type="match status" value="1"/>
</dbReference>
<evidence type="ECO:0000259" key="10">
    <source>
        <dbReference type="Pfam" id="PF00483"/>
    </source>
</evidence>
<reference evidence="12 13" key="1">
    <citation type="submission" date="2018-04" db="EMBL/GenBank/DDBJ databases">
        <authorList>
            <person name="Zhang X."/>
            <person name="Yuan J."/>
            <person name="Li F."/>
            <person name="Xiang J."/>
        </authorList>
    </citation>
    <scope>NUCLEOTIDE SEQUENCE [LARGE SCALE GENOMIC DNA]</scope>
    <source>
        <tissue evidence="12">Muscle</tissue>
    </source>
</reference>
<protein>
    <recommendedName>
        <fullName evidence="6">Translation initiation factor eIF2B subunit gamma</fullName>
    </recommendedName>
    <alternativeName>
        <fullName evidence="7">eIF2B GDP-GTP exchange factor subunit gamma</fullName>
    </alternativeName>
</protein>
<evidence type="ECO:0000313" key="12">
    <source>
        <dbReference type="EMBL" id="ROT80511.1"/>
    </source>
</evidence>
<dbReference type="InterPro" id="IPR005835">
    <property type="entry name" value="NTP_transferase_dom"/>
</dbReference>
<dbReference type="GO" id="GO:0005085">
    <property type="term" value="F:guanyl-nucleotide exchange factor activity"/>
    <property type="evidence" value="ECO:0007669"/>
    <property type="project" value="TreeGrafter"/>
</dbReference>